<reference evidence="1 2" key="1">
    <citation type="submission" date="2024-03" db="EMBL/GenBank/DDBJ databases">
        <title>A high-quality draft genome sequence of Diaporthe vaccinii, a causative agent of upright dieback and viscid rot disease in cranberry plants.</title>
        <authorList>
            <person name="Sarrasin M."/>
            <person name="Lang B.F."/>
            <person name="Burger G."/>
        </authorList>
    </citation>
    <scope>NUCLEOTIDE SEQUENCE [LARGE SCALE GENOMIC DNA]</scope>
    <source>
        <strain evidence="1 2">IS7</strain>
    </source>
</reference>
<sequence length="66" mass="7527">MFCPAKLPPIGSGCIQRQRLSSRQDRAAAPVPGVPYLLKHRHHNLKHARAQAHQQLLRQDINRTNQ</sequence>
<proteinExistence type="predicted"/>
<protein>
    <submittedName>
        <fullName evidence="1">Uncharacterized protein</fullName>
    </submittedName>
</protein>
<comment type="caution">
    <text evidence="1">The sequence shown here is derived from an EMBL/GenBank/DDBJ whole genome shotgun (WGS) entry which is preliminary data.</text>
</comment>
<evidence type="ECO:0000313" key="1">
    <source>
        <dbReference type="EMBL" id="KAL2280381.1"/>
    </source>
</evidence>
<gene>
    <name evidence="1" type="ORF">FJTKL_12617</name>
</gene>
<keyword evidence="2" id="KW-1185">Reference proteome</keyword>
<accession>A0ABR4ED85</accession>
<evidence type="ECO:0000313" key="2">
    <source>
        <dbReference type="Proteomes" id="UP001600888"/>
    </source>
</evidence>
<organism evidence="1 2">
    <name type="scientific">Diaporthe vaccinii</name>
    <dbReference type="NCBI Taxonomy" id="105482"/>
    <lineage>
        <taxon>Eukaryota</taxon>
        <taxon>Fungi</taxon>
        <taxon>Dikarya</taxon>
        <taxon>Ascomycota</taxon>
        <taxon>Pezizomycotina</taxon>
        <taxon>Sordariomycetes</taxon>
        <taxon>Sordariomycetidae</taxon>
        <taxon>Diaporthales</taxon>
        <taxon>Diaporthaceae</taxon>
        <taxon>Diaporthe</taxon>
        <taxon>Diaporthe eres species complex</taxon>
    </lineage>
</organism>
<dbReference type="Proteomes" id="UP001600888">
    <property type="component" value="Unassembled WGS sequence"/>
</dbReference>
<dbReference type="EMBL" id="JBAWTH010000067">
    <property type="protein sequence ID" value="KAL2280381.1"/>
    <property type="molecule type" value="Genomic_DNA"/>
</dbReference>
<name>A0ABR4ED85_9PEZI</name>